<evidence type="ECO:0000313" key="7">
    <source>
        <dbReference type="EMBL" id="AFK46444.1"/>
    </source>
</evidence>
<name>I3T1Q2_MEDTR</name>
<evidence type="ECO:0000256" key="1">
    <source>
        <dbReference type="ARBA" id="ARBA00022527"/>
    </source>
</evidence>
<keyword evidence="5" id="KW-0067">ATP-binding</keyword>
<evidence type="ECO:0000256" key="5">
    <source>
        <dbReference type="ARBA" id="ARBA00022840"/>
    </source>
</evidence>
<proteinExistence type="evidence at transcript level"/>
<dbReference type="AlphaFoldDB" id="I3T1Q2"/>
<accession>I3T1Q2</accession>
<dbReference type="GO" id="GO:0005524">
    <property type="term" value="F:ATP binding"/>
    <property type="evidence" value="ECO:0007669"/>
    <property type="project" value="UniProtKB-KW"/>
</dbReference>
<dbReference type="InterPro" id="IPR011009">
    <property type="entry name" value="Kinase-like_dom_sf"/>
</dbReference>
<dbReference type="PANTHER" id="PTHR27002">
    <property type="entry name" value="RECEPTOR-LIKE SERINE/THREONINE-PROTEIN KINASE SD1-8"/>
    <property type="match status" value="1"/>
</dbReference>
<dbReference type="EMBL" id="BT146650">
    <property type="protein sequence ID" value="AFK46444.1"/>
    <property type="molecule type" value="mRNA"/>
</dbReference>
<evidence type="ECO:0000256" key="4">
    <source>
        <dbReference type="ARBA" id="ARBA00022777"/>
    </source>
</evidence>
<dbReference type="InterPro" id="IPR001245">
    <property type="entry name" value="Ser-Thr/Tyr_kinase_cat_dom"/>
</dbReference>
<organism evidence="7">
    <name type="scientific">Medicago truncatula</name>
    <name type="common">Barrel medic</name>
    <name type="synonym">Medicago tribuloides</name>
    <dbReference type="NCBI Taxonomy" id="3880"/>
    <lineage>
        <taxon>Eukaryota</taxon>
        <taxon>Viridiplantae</taxon>
        <taxon>Streptophyta</taxon>
        <taxon>Embryophyta</taxon>
        <taxon>Tracheophyta</taxon>
        <taxon>Spermatophyta</taxon>
        <taxon>Magnoliopsida</taxon>
        <taxon>eudicotyledons</taxon>
        <taxon>Gunneridae</taxon>
        <taxon>Pentapetalae</taxon>
        <taxon>rosids</taxon>
        <taxon>fabids</taxon>
        <taxon>Fabales</taxon>
        <taxon>Fabaceae</taxon>
        <taxon>Papilionoideae</taxon>
        <taxon>50 kb inversion clade</taxon>
        <taxon>NPAAA clade</taxon>
        <taxon>Hologalegina</taxon>
        <taxon>IRL clade</taxon>
        <taxon>Trifolieae</taxon>
        <taxon>Medicago</taxon>
    </lineage>
</organism>
<protein>
    <recommendedName>
        <fullName evidence="6">Protein kinase domain-containing protein</fullName>
    </recommendedName>
</protein>
<dbReference type="Pfam" id="PF07714">
    <property type="entry name" value="PK_Tyr_Ser-Thr"/>
    <property type="match status" value="1"/>
</dbReference>
<feature type="domain" description="Protein kinase" evidence="6">
    <location>
        <begin position="1"/>
        <end position="150"/>
    </location>
</feature>
<evidence type="ECO:0000256" key="2">
    <source>
        <dbReference type="ARBA" id="ARBA00022679"/>
    </source>
</evidence>
<dbReference type="SUPFAM" id="SSF56112">
    <property type="entry name" value="Protein kinase-like (PK-like)"/>
    <property type="match status" value="1"/>
</dbReference>
<keyword evidence="2" id="KW-0808">Transferase</keyword>
<reference evidence="7" key="1">
    <citation type="submission" date="2012-05" db="EMBL/GenBank/DDBJ databases">
        <authorList>
            <person name="Krishnakumar V."/>
            <person name="Cheung F."/>
            <person name="Xiao Y."/>
            <person name="Chan A."/>
            <person name="Moskal W.A."/>
            <person name="Town C.D."/>
        </authorList>
    </citation>
    <scope>NUCLEOTIDE SEQUENCE</scope>
</reference>
<dbReference type="Gene3D" id="1.10.510.10">
    <property type="entry name" value="Transferase(Phosphotransferase) domain 1"/>
    <property type="match status" value="1"/>
</dbReference>
<sequence>MNPKISDFGLARTLWGDEAEVETIRVVGTHGYISPEYAARGFFSVKSDVFSFGVIILETITGKKNREYSDHHDLDLLGYAWRMWCDSTPLMLIDESLSDSIAVAEPEILRCIQIGLLCVQERPDDRPDMSAAVLMLNGEKALPKPKEPAFFPHQFGSSSGTTKLYSNNEVSITMLEAR</sequence>
<dbReference type="InterPro" id="IPR000719">
    <property type="entry name" value="Prot_kinase_dom"/>
</dbReference>
<evidence type="ECO:0000259" key="6">
    <source>
        <dbReference type="PROSITE" id="PS50011"/>
    </source>
</evidence>
<dbReference type="GO" id="GO:0004674">
    <property type="term" value="F:protein serine/threonine kinase activity"/>
    <property type="evidence" value="ECO:0007669"/>
    <property type="project" value="UniProtKB-KW"/>
</dbReference>
<dbReference type="PANTHER" id="PTHR27002:SF880">
    <property type="entry name" value="RECEPTOR-LIKE SERINE_THREONINE-PROTEIN KINASE"/>
    <property type="match status" value="1"/>
</dbReference>
<keyword evidence="4" id="KW-0418">Kinase</keyword>
<keyword evidence="1" id="KW-0723">Serine/threonine-protein kinase</keyword>
<dbReference type="PROSITE" id="PS50011">
    <property type="entry name" value="PROTEIN_KINASE_DOM"/>
    <property type="match status" value="1"/>
</dbReference>
<evidence type="ECO:0000256" key="3">
    <source>
        <dbReference type="ARBA" id="ARBA00022741"/>
    </source>
</evidence>
<keyword evidence="3" id="KW-0547">Nucleotide-binding</keyword>